<accession>A0A132A3P0</accession>
<feature type="region of interest" description="Disordered" evidence="1">
    <location>
        <begin position="172"/>
        <end position="241"/>
    </location>
</feature>
<dbReference type="EMBL" id="JXLN01010303">
    <property type="protein sequence ID" value="KPM05479.1"/>
    <property type="molecule type" value="Genomic_DNA"/>
</dbReference>
<dbReference type="OrthoDB" id="25179at2759"/>
<feature type="compositionally biased region" description="Pro residues" evidence="1">
    <location>
        <begin position="204"/>
        <end position="213"/>
    </location>
</feature>
<feature type="compositionally biased region" description="Low complexity" evidence="1">
    <location>
        <begin position="293"/>
        <end position="303"/>
    </location>
</feature>
<feature type="region of interest" description="Disordered" evidence="1">
    <location>
        <begin position="259"/>
        <end position="316"/>
    </location>
</feature>
<evidence type="ECO:0000313" key="2">
    <source>
        <dbReference type="EMBL" id="KPM05479.1"/>
    </source>
</evidence>
<proteinExistence type="predicted"/>
<protein>
    <submittedName>
        <fullName evidence="2">Uncharacterized protein</fullName>
    </submittedName>
</protein>
<feature type="compositionally biased region" description="Low complexity" evidence="1">
    <location>
        <begin position="223"/>
        <end position="235"/>
    </location>
</feature>
<sequence length="398" mass="44302">MESITIGERKSPSATEDRVNLSTTSTIIASTQSIRTYRKPTTTIATATTTSSPIDLNQTKSKIDSKHLEVESIASNQVERRRPSLVHSLSARCESTTPSPPPLPPKRNLYAYIDMVGNYSGTSTTISSNQSSNSIRSKSMFCDSNRFFASFPNDSSLMKELPSMVDVHDEYQHLPIAPPPPPDDEDSSLPPILPPRRDKLGDEIPPPLPPPMPSNHIDERISKVSSGSHSSPRSSTPQGQDATIIDAVQNDQHRENLHQHHNQHHHLHHHHHHHHDYECHHQQQLSPIKTQTSSDSDPSSPLLNQQRQSSNDNIDSVSNQTSICQYCDEGTEHKESECILSQIDVTPEMVSFEESLSNESQTMMKILNDSFEIRGASVDVLLIKAIQSGLNEDLVLVY</sequence>
<feature type="compositionally biased region" description="Polar residues" evidence="1">
    <location>
        <begin position="304"/>
        <end position="316"/>
    </location>
</feature>
<name>A0A132A3P0_SARSC</name>
<organism evidence="2 3">
    <name type="scientific">Sarcoptes scabiei</name>
    <name type="common">Itch mite</name>
    <name type="synonym">Acarus scabiei</name>
    <dbReference type="NCBI Taxonomy" id="52283"/>
    <lineage>
        <taxon>Eukaryota</taxon>
        <taxon>Metazoa</taxon>
        <taxon>Ecdysozoa</taxon>
        <taxon>Arthropoda</taxon>
        <taxon>Chelicerata</taxon>
        <taxon>Arachnida</taxon>
        <taxon>Acari</taxon>
        <taxon>Acariformes</taxon>
        <taxon>Sarcoptiformes</taxon>
        <taxon>Astigmata</taxon>
        <taxon>Psoroptidia</taxon>
        <taxon>Sarcoptoidea</taxon>
        <taxon>Sarcoptidae</taxon>
        <taxon>Sarcoptinae</taxon>
        <taxon>Sarcoptes</taxon>
    </lineage>
</organism>
<gene>
    <name evidence="2" type="ORF">QR98_0039430</name>
</gene>
<feature type="compositionally biased region" description="Basic residues" evidence="1">
    <location>
        <begin position="259"/>
        <end position="274"/>
    </location>
</feature>
<dbReference type="Proteomes" id="UP000616769">
    <property type="component" value="Unassembled WGS sequence"/>
</dbReference>
<evidence type="ECO:0000256" key="1">
    <source>
        <dbReference type="SAM" id="MobiDB-lite"/>
    </source>
</evidence>
<dbReference type="AlphaFoldDB" id="A0A132A3P0"/>
<evidence type="ECO:0000313" key="3">
    <source>
        <dbReference type="Proteomes" id="UP000616769"/>
    </source>
</evidence>
<dbReference type="VEuPathDB" id="VectorBase:SSCA003131"/>
<comment type="caution">
    <text evidence="2">The sequence shown here is derived from an EMBL/GenBank/DDBJ whole genome shotgun (WGS) entry which is preliminary data.</text>
</comment>
<reference evidence="2 3" key="1">
    <citation type="journal article" date="2015" name="Parasit. Vectors">
        <title>Draft genome of the scabies mite.</title>
        <authorList>
            <person name="Rider S.D.Jr."/>
            <person name="Morgan M.S."/>
            <person name="Arlian L.G."/>
        </authorList>
    </citation>
    <scope>NUCLEOTIDE SEQUENCE [LARGE SCALE GENOMIC DNA]</scope>
    <source>
        <strain evidence="2">Arlian Lab</strain>
    </source>
</reference>